<dbReference type="GO" id="GO:0015276">
    <property type="term" value="F:ligand-gated monoatomic ion channel activity"/>
    <property type="evidence" value="ECO:0007669"/>
    <property type="project" value="InterPro"/>
</dbReference>
<keyword evidence="11" id="KW-0675">Receptor</keyword>
<accession>A0A915ERK2</accession>
<feature type="transmembrane region" description="Helical" evidence="19">
    <location>
        <begin position="494"/>
        <end position="515"/>
    </location>
</feature>
<dbReference type="InterPro" id="IPR015683">
    <property type="entry name" value="Ionotropic_Glu_rcpt"/>
</dbReference>
<dbReference type="Pfam" id="PF10613">
    <property type="entry name" value="Lig_chan-Glu_bd"/>
    <property type="match status" value="1"/>
</dbReference>
<comment type="subcellular location">
    <subcellularLocation>
        <location evidence="16">Postsynaptic cell membrane</location>
        <topology evidence="16">Multi-pass membrane protein</topology>
    </subcellularLocation>
</comment>
<evidence type="ECO:0000256" key="15">
    <source>
        <dbReference type="ARBA" id="ARBA00023303"/>
    </source>
</evidence>
<keyword evidence="4 19" id="KW-0812">Transmembrane</keyword>
<evidence type="ECO:0000313" key="22">
    <source>
        <dbReference type="WBParaSite" id="jg9687.1"/>
    </source>
</evidence>
<dbReference type="AlphaFoldDB" id="A0A915ERK2"/>
<keyword evidence="9" id="KW-0406">Ion transport</keyword>
<keyword evidence="8" id="KW-0175">Coiled coil</keyword>
<evidence type="ECO:0000256" key="13">
    <source>
        <dbReference type="ARBA" id="ARBA00023257"/>
    </source>
</evidence>
<dbReference type="SMART" id="SM00079">
    <property type="entry name" value="PBPe"/>
    <property type="match status" value="1"/>
</dbReference>
<keyword evidence="10 19" id="KW-0472">Membrane</keyword>
<keyword evidence="15" id="KW-0407">Ion channel</keyword>
<proteinExistence type="inferred from homology"/>
<keyword evidence="7" id="KW-0770">Synapse</keyword>
<dbReference type="SUPFAM" id="SSF49764">
    <property type="entry name" value="HSP20-like chaperones"/>
    <property type="match status" value="1"/>
</dbReference>
<comment type="similarity">
    <text evidence="17 18">Belongs to the small heat shock protein (HSP20) family.</text>
</comment>
<evidence type="ECO:0000256" key="14">
    <source>
        <dbReference type="ARBA" id="ARBA00023286"/>
    </source>
</evidence>
<dbReference type="PRINTS" id="PR00299">
    <property type="entry name" value="ACRYSTALLIN"/>
</dbReference>
<reference evidence="22" key="1">
    <citation type="submission" date="2022-11" db="UniProtKB">
        <authorList>
            <consortium name="WormBaseParasite"/>
        </authorList>
    </citation>
    <scope>IDENTIFICATION</scope>
</reference>
<dbReference type="CDD" id="cd06526">
    <property type="entry name" value="metazoan_ACD"/>
    <property type="match status" value="1"/>
</dbReference>
<feature type="transmembrane region" description="Helical" evidence="19">
    <location>
        <begin position="556"/>
        <end position="579"/>
    </location>
</feature>
<dbReference type="Gene3D" id="3.40.190.10">
    <property type="entry name" value="Periplasmic binding protein-like II"/>
    <property type="match status" value="3"/>
</dbReference>
<protein>
    <submittedName>
        <fullName evidence="22">SHSP domain-containing protein</fullName>
    </submittedName>
</protein>
<dbReference type="Pfam" id="PF00060">
    <property type="entry name" value="Lig_chan"/>
    <property type="match status" value="1"/>
</dbReference>
<dbReference type="GO" id="GO:0045211">
    <property type="term" value="C:postsynaptic membrane"/>
    <property type="evidence" value="ECO:0007669"/>
    <property type="project" value="UniProtKB-SubCell"/>
</dbReference>
<keyword evidence="12" id="KW-0325">Glycoprotein</keyword>
<keyword evidence="6 19" id="KW-1133">Transmembrane helix</keyword>
<evidence type="ECO:0000256" key="9">
    <source>
        <dbReference type="ARBA" id="ARBA00023065"/>
    </source>
</evidence>
<dbReference type="InterPro" id="IPR001436">
    <property type="entry name" value="Alpha-crystallin/sHSP_animal"/>
</dbReference>
<evidence type="ECO:0000256" key="2">
    <source>
        <dbReference type="ARBA" id="ARBA00022448"/>
    </source>
</evidence>
<evidence type="ECO:0000256" key="16">
    <source>
        <dbReference type="ARBA" id="ARBA00034104"/>
    </source>
</evidence>
<evidence type="ECO:0000313" key="21">
    <source>
        <dbReference type="Proteomes" id="UP000887574"/>
    </source>
</evidence>
<keyword evidence="21" id="KW-1185">Reference proteome</keyword>
<evidence type="ECO:0000256" key="12">
    <source>
        <dbReference type="ARBA" id="ARBA00023180"/>
    </source>
</evidence>
<dbReference type="InterPro" id="IPR008978">
    <property type="entry name" value="HSP20-like_chaperone"/>
</dbReference>
<dbReference type="GO" id="GO:0043226">
    <property type="term" value="C:organelle"/>
    <property type="evidence" value="ECO:0007669"/>
    <property type="project" value="UniProtKB-ARBA"/>
</dbReference>
<sequence>MSIEVTHDWTGEQWDWPLQHNDGVVKVQNLGNKWEVGLDAQFFTPKEIEVKVLGDHLVVNCSHDERSDQHGNISRQISRSYKLPDDVDTSTITSHLTPHGVLRIRSITTRNRLEDVEYAIESASRILRFKFDNISCWTSVLLWLVLKIQRMPYNSRIFIEVDDTKEDFNPSSIQPYLDAGLKLRKLCTQDNCERKLNRAVLGLPHQETMLFLRAALMLGMININYWYFLTSIDDLSDSHIDPLRHNMVRLTTTNQFNRSLLSTDSKYFQAISTFQHIFSKENPEAMYSPLKDFVVIHDAILWMMKTNENLTVVTNVKGLSGPIRFNNHFQRLDASFLVSELSVNGSAIYTGVWRTNSEKLQTELSMKDKSVENTHESRLEESRTQRFIRVTSILEKPYDLNFEYQFSIVADGQYGDEKKSSNNSFTGQWNGMIGEILAKEADVAVAPITITASRLEVVDFTDPFLQLGISMLMRQPKEKTSSFLSFLWPLSPTVWSYSAILTLGSALSICLNSVLSPSESSSVFNIMNSLWYLLCILLRAGSGYNCRSISNRLMSAIWWMFTLILIAQYTANFAAVLTIDRKTLPFNSFEELGNQTEYSFGAIAGGSTQQFFMYSRLETFRNIWLRMSNMSTAFVKSNDQGVQKAINEKYVFLMESTSLEYQLTQHCNLSKVGNIVLGSNGYSLALPKGSRWREQLSRTILEYNERGLKNVKRPRWKQKENHWDWTKHLASLLYWLLEYLWLCLWHLWKSVL</sequence>
<evidence type="ECO:0000256" key="17">
    <source>
        <dbReference type="PROSITE-ProRule" id="PRU00285"/>
    </source>
</evidence>
<dbReference type="Proteomes" id="UP000887574">
    <property type="component" value="Unplaced"/>
</dbReference>
<evidence type="ECO:0000256" key="3">
    <source>
        <dbReference type="ARBA" id="ARBA00022475"/>
    </source>
</evidence>
<evidence type="ECO:0000256" key="4">
    <source>
        <dbReference type="ARBA" id="ARBA00022692"/>
    </source>
</evidence>
<dbReference type="PANTHER" id="PTHR18966">
    <property type="entry name" value="IONOTROPIC GLUTAMATE RECEPTOR"/>
    <property type="match status" value="1"/>
</dbReference>
<evidence type="ECO:0000256" key="18">
    <source>
        <dbReference type="RuleBase" id="RU003616"/>
    </source>
</evidence>
<evidence type="ECO:0000256" key="1">
    <source>
        <dbReference type="ARBA" id="ARBA00008685"/>
    </source>
</evidence>
<dbReference type="Gene3D" id="2.60.40.790">
    <property type="match status" value="1"/>
</dbReference>
<dbReference type="Pfam" id="PF00011">
    <property type="entry name" value="HSP20"/>
    <property type="match status" value="1"/>
</dbReference>
<dbReference type="SUPFAM" id="SSF53850">
    <property type="entry name" value="Periplasmic binding protein-like II"/>
    <property type="match status" value="1"/>
</dbReference>
<name>A0A915ERK2_9BILA</name>
<dbReference type="FunFam" id="3.40.190.10:FF:000078">
    <property type="entry name" value="glutamate receptor ionotropic, NMDA 3B"/>
    <property type="match status" value="1"/>
</dbReference>
<feature type="transmembrane region" description="Helical" evidence="19">
    <location>
        <begin position="729"/>
        <end position="748"/>
    </location>
</feature>
<evidence type="ECO:0000256" key="11">
    <source>
        <dbReference type="ARBA" id="ARBA00023170"/>
    </source>
</evidence>
<dbReference type="InterPro" id="IPR001320">
    <property type="entry name" value="Iontro_rcpt_C"/>
</dbReference>
<dbReference type="Gene3D" id="3.40.50.2300">
    <property type="match status" value="2"/>
</dbReference>
<keyword evidence="2" id="KW-0813">Transport</keyword>
<keyword evidence="3" id="KW-1003">Cell membrane</keyword>
<evidence type="ECO:0000256" key="7">
    <source>
        <dbReference type="ARBA" id="ARBA00023018"/>
    </source>
</evidence>
<evidence type="ECO:0000256" key="10">
    <source>
        <dbReference type="ARBA" id="ARBA00023136"/>
    </source>
</evidence>
<evidence type="ECO:0000256" key="6">
    <source>
        <dbReference type="ARBA" id="ARBA00022989"/>
    </source>
</evidence>
<dbReference type="PROSITE" id="PS01031">
    <property type="entry name" value="SHSP"/>
    <property type="match status" value="1"/>
</dbReference>
<evidence type="ECO:0000256" key="19">
    <source>
        <dbReference type="SAM" id="Phobius"/>
    </source>
</evidence>
<keyword evidence="13" id="KW-0628">Postsynaptic cell membrane</keyword>
<feature type="domain" description="SHSP" evidence="20">
    <location>
        <begin position="15"/>
        <end position="123"/>
    </location>
</feature>
<dbReference type="WBParaSite" id="jg9687.1">
    <property type="protein sequence ID" value="jg9687.1"/>
    <property type="gene ID" value="jg9687"/>
</dbReference>
<dbReference type="FunFam" id="3.40.190.10:FF:000060">
    <property type="entry name" value="Glutamate receptor ionotropic, kainate 1"/>
    <property type="match status" value="1"/>
</dbReference>
<evidence type="ECO:0000256" key="5">
    <source>
        <dbReference type="ARBA" id="ARBA00022729"/>
    </source>
</evidence>
<organism evidence="21 22">
    <name type="scientific">Ditylenchus dipsaci</name>
    <dbReference type="NCBI Taxonomy" id="166011"/>
    <lineage>
        <taxon>Eukaryota</taxon>
        <taxon>Metazoa</taxon>
        <taxon>Ecdysozoa</taxon>
        <taxon>Nematoda</taxon>
        <taxon>Chromadorea</taxon>
        <taxon>Rhabditida</taxon>
        <taxon>Tylenchina</taxon>
        <taxon>Tylenchomorpha</taxon>
        <taxon>Sphaerularioidea</taxon>
        <taxon>Anguinidae</taxon>
        <taxon>Anguininae</taxon>
        <taxon>Ditylenchus</taxon>
    </lineage>
</organism>
<evidence type="ECO:0000259" key="20">
    <source>
        <dbReference type="PROSITE" id="PS01031"/>
    </source>
</evidence>
<keyword evidence="14" id="KW-1071">Ligand-gated ion channel</keyword>
<dbReference type="InterPro" id="IPR002068">
    <property type="entry name" value="A-crystallin/Hsp20_dom"/>
</dbReference>
<evidence type="ECO:0000256" key="8">
    <source>
        <dbReference type="ARBA" id="ARBA00023054"/>
    </source>
</evidence>
<feature type="transmembrane region" description="Helical" evidence="19">
    <location>
        <begin position="522"/>
        <end position="544"/>
    </location>
</feature>
<dbReference type="InterPro" id="IPR019594">
    <property type="entry name" value="Glu/Gly-bd"/>
</dbReference>
<keyword evidence="5" id="KW-0732">Signal</keyword>
<comment type="similarity">
    <text evidence="1">Belongs to the glutamate-gated ion channel (TC 1.A.10.1) family.</text>
</comment>